<dbReference type="SUPFAM" id="SSF47616">
    <property type="entry name" value="GST C-terminal domain-like"/>
    <property type="match status" value="1"/>
</dbReference>
<evidence type="ECO:0000313" key="3">
    <source>
        <dbReference type="EMBL" id="KKM71358.1"/>
    </source>
</evidence>
<dbReference type="InterPro" id="IPR004045">
    <property type="entry name" value="Glutathione_S-Trfase_N"/>
</dbReference>
<proteinExistence type="predicted"/>
<dbReference type="SUPFAM" id="SSF52833">
    <property type="entry name" value="Thioredoxin-like"/>
    <property type="match status" value="1"/>
</dbReference>
<gene>
    <name evidence="3" type="ORF">LCGC14_1431400</name>
</gene>
<evidence type="ECO:0000259" key="2">
    <source>
        <dbReference type="PROSITE" id="PS50405"/>
    </source>
</evidence>
<dbReference type="InterPro" id="IPR004046">
    <property type="entry name" value="GST_C"/>
</dbReference>
<dbReference type="EMBL" id="LAZR01009652">
    <property type="protein sequence ID" value="KKM71358.1"/>
    <property type="molecule type" value="Genomic_DNA"/>
</dbReference>
<dbReference type="PROSITE" id="PS50404">
    <property type="entry name" value="GST_NTER"/>
    <property type="match status" value="1"/>
</dbReference>
<dbReference type="InterPro" id="IPR010987">
    <property type="entry name" value="Glutathione-S-Trfase_C-like"/>
</dbReference>
<dbReference type="SFLD" id="SFLDS00019">
    <property type="entry name" value="Glutathione_Transferase_(cytos"/>
    <property type="match status" value="1"/>
</dbReference>
<dbReference type="Pfam" id="PF00043">
    <property type="entry name" value="GST_C"/>
    <property type="match status" value="1"/>
</dbReference>
<dbReference type="InterPro" id="IPR040079">
    <property type="entry name" value="Glutathione_S-Trfase"/>
</dbReference>
<organism evidence="3">
    <name type="scientific">marine sediment metagenome</name>
    <dbReference type="NCBI Taxonomy" id="412755"/>
    <lineage>
        <taxon>unclassified sequences</taxon>
        <taxon>metagenomes</taxon>
        <taxon>ecological metagenomes</taxon>
    </lineage>
</organism>
<dbReference type="Gene3D" id="1.20.1050.10">
    <property type="match status" value="1"/>
</dbReference>
<dbReference type="CDD" id="cd03048">
    <property type="entry name" value="GST_N_Ure2p_like"/>
    <property type="match status" value="1"/>
</dbReference>
<dbReference type="PANTHER" id="PTHR44051:SF19">
    <property type="entry name" value="DISULFIDE-BOND OXIDOREDUCTASE YFCG"/>
    <property type="match status" value="1"/>
</dbReference>
<dbReference type="Gene3D" id="3.40.30.10">
    <property type="entry name" value="Glutaredoxin"/>
    <property type="match status" value="1"/>
</dbReference>
<name>A0A0F9JNV4_9ZZZZ</name>
<dbReference type="AlphaFoldDB" id="A0A0F9JNV4"/>
<accession>A0A0F9JNV4</accession>
<evidence type="ECO:0008006" key="4">
    <source>
        <dbReference type="Google" id="ProtNLM"/>
    </source>
</evidence>
<protein>
    <recommendedName>
        <fullName evidence="4">Glutathione S-transferase</fullName>
    </recommendedName>
</protein>
<dbReference type="InterPro" id="IPR036249">
    <property type="entry name" value="Thioredoxin-like_sf"/>
</dbReference>
<reference evidence="3" key="1">
    <citation type="journal article" date="2015" name="Nature">
        <title>Complex archaea that bridge the gap between prokaryotes and eukaryotes.</title>
        <authorList>
            <person name="Spang A."/>
            <person name="Saw J.H."/>
            <person name="Jorgensen S.L."/>
            <person name="Zaremba-Niedzwiedzka K."/>
            <person name="Martijn J."/>
            <person name="Lind A.E."/>
            <person name="van Eijk R."/>
            <person name="Schleper C."/>
            <person name="Guy L."/>
            <person name="Ettema T.J."/>
        </authorList>
    </citation>
    <scope>NUCLEOTIDE SEQUENCE</scope>
</reference>
<dbReference type="PROSITE" id="PS50405">
    <property type="entry name" value="GST_CTER"/>
    <property type="match status" value="1"/>
</dbReference>
<dbReference type="PANTHER" id="PTHR44051">
    <property type="entry name" value="GLUTATHIONE S-TRANSFERASE-RELATED"/>
    <property type="match status" value="1"/>
</dbReference>
<comment type="caution">
    <text evidence="3">The sequence shown here is derived from an EMBL/GenBank/DDBJ whole genome shotgun (WGS) entry which is preliminary data.</text>
</comment>
<evidence type="ECO:0000259" key="1">
    <source>
        <dbReference type="PROSITE" id="PS50404"/>
    </source>
</evidence>
<dbReference type="InterPro" id="IPR036282">
    <property type="entry name" value="Glutathione-S-Trfase_C_sf"/>
</dbReference>
<sequence>FNRCSIIEELYMIKFYFHHTPNPMKVALFLEETGLPFELVPLDTLKGEQHTPEFKAINPNAKAPAIVDGETRVFDSNAILMYLSEKYKKLEGKGDDRAEMLSWLMFIASGLGPYSGQSVHFRHMAPEGLDYAVNRYLREAQRHYEVLDTHLEGRDFIVGDTYTIADVSAWGWIDKAPVVLGEEGLAPYPNLKRWFESIDSRPAVARARVIGTDVAFKKEFDEDAKKAFFPSNYPKV</sequence>
<feature type="domain" description="GST C-terminal" evidence="2">
    <location>
        <begin position="93"/>
        <end position="220"/>
    </location>
</feature>
<feature type="non-terminal residue" evidence="3">
    <location>
        <position position="1"/>
    </location>
</feature>
<dbReference type="SFLD" id="SFLDG00358">
    <property type="entry name" value="Main_(cytGST)"/>
    <property type="match status" value="1"/>
</dbReference>
<dbReference type="Pfam" id="PF02798">
    <property type="entry name" value="GST_N"/>
    <property type="match status" value="1"/>
</dbReference>
<feature type="domain" description="GST N-terminal" evidence="1">
    <location>
        <begin position="10"/>
        <end position="91"/>
    </location>
</feature>
<dbReference type="SFLD" id="SFLDG01151">
    <property type="entry name" value="Main.2:_Nu-like"/>
    <property type="match status" value="1"/>
</dbReference>